<proteinExistence type="predicted"/>
<gene>
    <name evidence="1" type="ORF">Dda_3225</name>
</gene>
<accession>A0AAD6NLB8</accession>
<dbReference type="Proteomes" id="UP001221413">
    <property type="component" value="Unassembled WGS sequence"/>
</dbReference>
<sequence>MAMDGMDESIEANGGIRKELNMANWTASNGTNRAEEIVLNLPTAEGAVFGSYAGRHEPECLDGAYKPVMEGRSRYPG</sequence>
<protein>
    <submittedName>
        <fullName evidence="1">Uncharacterized protein</fullName>
    </submittedName>
</protein>
<comment type="caution">
    <text evidence="1">The sequence shown here is derived from an EMBL/GenBank/DDBJ whole genome shotgun (WGS) entry which is preliminary data.</text>
</comment>
<keyword evidence="2" id="KW-1185">Reference proteome</keyword>
<reference evidence="1" key="1">
    <citation type="submission" date="2023-01" db="EMBL/GenBank/DDBJ databases">
        <title>The chitinases involved in constricting ring structure development in the nematode-trapping fungus Drechslerella dactyloides.</title>
        <authorList>
            <person name="Wang R."/>
            <person name="Zhang L."/>
            <person name="Tang P."/>
            <person name="Li S."/>
            <person name="Liang L."/>
        </authorList>
    </citation>
    <scope>NUCLEOTIDE SEQUENCE</scope>
    <source>
        <strain evidence="1">YMF1.00031</strain>
    </source>
</reference>
<dbReference type="EMBL" id="JAQGDS010000003">
    <property type="protein sequence ID" value="KAJ6262417.1"/>
    <property type="molecule type" value="Genomic_DNA"/>
</dbReference>
<organism evidence="1 2">
    <name type="scientific">Drechslerella dactyloides</name>
    <name type="common">Nematode-trapping fungus</name>
    <name type="synonym">Arthrobotrys dactyloides</name>
    <dbReference type="NCBI Taxonomy" id="74499"/>
    <lineage>
        <taxon>Eukaryota</taxon>
        <taxon>Fungi</taxon>
        <taxon>Dikarya</taxon>
        <taxon>Ascomycota</taxon>
        <taxon>Pezizomycotina</taxon>
        <taxon>Orbiliomycetes</taxon>
        <taxon>Orbiliales</taxon>
        <taxon>Orbiliaceae</taxon>
        <taxon>Drechslerella</taxon>
    </lineage>
</organism>
<evidence type="ECO:0000313" key="1">
    <source>
        <dbReference type="EMBL" id="KAJ6262417.1"/>
    </source>
</evidence>
<evidence type="ECO:0000313" key="2">
    <source>
        <dbReference type="Proteomes" id="UP001221413"/>
    </source>
</evidence>
<dbReference type="AlphaFoldDB" id="A0AAD6NLB8"/>
<name>A0AAD6NLB8_DREDA</name>